<dbReference type="Proteomes" id="UP000223060">
    <property type="component" value="Chromosome"/>
</dbReference>
<evidence type="ECO:0000313" key="2">
    <source>
        <dbReference type="Proteomes" id="UP000223060"/>
    </source>
</evidence>
<dbReference type="AlphaFoldDB" id="A0A1S7FW57"/>
<sequence length="146" mass="16854">MDKEKKIVEKQIADTVDKRRKLEDIHIELIELNRQKASILNSYSDAWQGNLADNTIRKLEDEMDAEWRETRKHVNALEDQLITEALANMMTEPLYGEITGKFIDRGTEKLSSPLSYSESNAEELWEKSVEYTGLTPNETLPNLLTI</sequence>
<evidence type="ECO:0000313" key="1">
    <source>
        <dbReference type="EMBL" id="AQY51612.1"/>
    </source>
</evidence>
<accession>A0A1S7FW57</accession>
<protein>
    <submittedName>
        <fullName evidence="1">Uncharacterized protein</fullName>
    </submittedName>
</protein>
<keyword evidence="2" id="KW-1185">Reference proteome</keyword>
<organism evidence="1 2">
    <name type="scientific">Listeria weihenstephanensis</name>
    <dbReference type="NCBI Taxonomy" id="1006155"/>
    <lineage>
        <taxon>Bacteria</taxon>
        <taxon>Bacillati</taxon>
        <taxon>Bacillota</taxon>
        <taxon>Bacilli</taxon>
        <taxon>Bacillales</taxon>
        <taxon>Listeriaceae</taxon>
        <taxon>Listeria</taxon>
    </lineage>
</organism>
<dbReference type="KEGG" id="lwi:UE46_11595"/>
<gene>
    <name evidence="1" type="ORF">UE46_11595</name>
</gene>
<reference evidence="2" key="1">
    <citation type="submission" date="2015-03" db="EMBL/GenBank/DDBJ databases">
        <authorList>
            <person name="Ferrari E."/>
            <person name="Walter M.C."/>
            <person name="Huptas C."/>
            <person name="Scherer S."/>
            <person name="Mueller-Herbst S."/>
        </authorList>
    </citation>
    <scope>NUCLEOTIDE SEQUENCE [LARGE SCALE GENOMIC DNA]</scope>
    <source>
        <strain evidence="2">LWP01</strain>
    </source>
</reference>
<dbReference type="EMBL" id="CP011102">
    <property type="protein sequence ID" value="AQY51612.1"/>
    <property type="molecule type" value="Genomic_DNA"/>
</dbReference>
<proteinExistence type="predicted"/>
<dbReference type="RefSeq" id="WP_036063439.1">
    <property type="nucleotide sequence ID" value="NZ_CP011102.1"/>
</dbReference>
<name>A0A1S7FW57_9LIST</name>